<dbReference type="Proteomes" id="UP000038040">
    <property type="component" value="Unplaced"/>
</dbReference>
<reference evidence="3 5" key="2">
    <citation type="submission" date="2018-11" db="EMBL/GenBank/DDBJ databases">
        <authorList>
            <consortium name="Pathogen Informatics"/>
        </authorList>
    </citation>
    <scope>NUCLEOTIDE SEQUENCE [LARGE SCALE GENOMIC DNA]</scope>
</reference>
<dbReference type="STRING" id="318479.A0A0N4UE42"/>
<proteinExistence type="predicted"/>
<dbReference type="Proteomes" id="UP000274756">
    <property type="component" value="Unassembled WGS sequence"/>
</dbReference>
<dbReference type="WBParaSite" id="DME_0000562301-mRNA-1">
    <property type="protein sequence ID" value="DME_0000562301-mRNA-1"/>
    <property type="gene ID" value="DME_0000562301"/>
</dbReference>
<keyword evidence="5" id="KW-1185">Reference proteome</keyword>
<evidence type="ECO:0000313" key="5">
    <source>
        <dbReference type="Proteomes" id="UP000274756"/>
    </source>
</evidence>
<dbReference type="OrthoDB" id="5874985at2759"/>
<protein>
    <submittedName>
        <fullName evidence="6">ALMS_motif domain-containing protein</fullName>
    </submittedName>
</protein>
<name>A0A0N4UE42_DRAME</name>
<evidence type="ECO:0000256" key="2">
    <source>
        <dbReference type="SAM" id="MobiDB-lite"/>
    </source>
</evidence>
<feature type="coiled-coil region" evidence="1">
    <location>
        <begin position="205"/>
        <end position="239"/>
    </location>
</feature>
<gene>
    <name evidence="3" type="ORF">DME_LOCUS668</name>
</gene>
<feature type="region of interest" description="Disordered" evidence="2">
    <location>
        <begin position="728"/>
        <end position="757"/>
    </location>
</feature>
<sequence>MDVGVGSNSFLANIPIVSGNIDLSDTSGLVPINNQTPLTSVVSSNETVASHLAPTNLSHVRLTSIDGEQQQEHSDDRHIVYEPYFIDPKNGGTSVLIRSGEMHVDERRNSHLNINQKFVKNSDTGQISPLLGANYSSIRDHGKKNETNSAGKSCQKITVGEKKKIKRLHIRKQGLQRVNELDKFNVLRQSNDTSNEDELDKVHLREKRARRAEAARQRYQRMNSEERRLYNQRRRLRQLGLQAIKKSSIDEEKIKQHIIEQNAKKAEAARLRYHRMSDDEKRIYNQRRTEAFRRRRIEEEILLSTPAGRISAEALSKAQQIMLRNAKRAEAARQRYQRMTPEQRKIYNQKRSSAKKAREKLVRSTTESYEIIRLDDDCNASEEALSALERDVIKRTKQAHMVLMRQKRSNMQDQLVMITTASDGSQTIIPATTMEDGKQVFHVPVSSATLNREKQIFHIPVTSNDSSYTSPILNQQISEPVHLHGNPLVSVSQTEACGQFVEVSAPVIGIIDDSQPSFEKQSQRQQSGQSVILTIPEILIADLNQPTGAVLSNGINSLRQHGRPSLYSPTASVIQQKQQTQEQQRGFVPTSGSFCAEADFPSSSRNNNQSTGISNISSSVDILAIANAATVSASIELTQEQKMELQKAKRAERARLRYHRMTQEERRLFNARRASALREARLRDEQLCQLAESVEQNGGSLDAAIMAQRRRARRAEAARLKYHRMTSEERKRFNAARDAQRRRRKRERQATVASISQQHETIDDEIIDVVRDQETHVQVSTSDPSLTSYNAYINYSEQLEHDWTN</sequence>
<dbReference type="AlphaFoldDB" id="A0A0N4UE42"/>
<evidence type="ECO:0000313" key="3">
    <source>
        <dbReference type="EMBL" id="VDN50695.1"/>
    </source>
</evidence>
<dbReference type="PANTHER" id="PTHR22084:SF1">
    <property type="entry name" value="BZIP DOMAIN-CONTAINING PROTEIN-RELATED"/>
    <property type="match status" value="1"/>
</dbReference>
<organism evidence="4 6">
    <name type="scientific">Dracunculus medinensis</name>
    <name type="common">Guinea worm</name>
    <dbReference type="NCBI Taxonomy" id="318479"/>
    <lineage>
        <taxon>Eukaryota</taxon>
        <taxon>Metazoa</taxon>
        <taxon>Ecdysozoa</taxon>
        <taxon>Nematoda</taxon>
        <taxon>Chromadorea</taxon>
        <taxon>Rhabditida</taxon>
        <taxon>Spirurina</taxon>
        <taxon>Dracunculoidea</taxon>
        <taxon>Dracunculidae</taxon>
        <taxon>Dracunculus</taxon>
    </lineage>
</organism>
<evidence type="ECO:0000256" key="1">
    <source>
        <dbReference type="SAM" id="Coils"/>
    </source>
</evidence>
<evidence type="ECO:0000313" key="4">
    <source>
        <dbReference type="Proteomes" id="UP000038040"/>
    </source>
</evidence>
<accession>A0A0N4UE42</accession>
<dbReference type="PANTHER" id="PTHR22084">
    <property type="entry name" value="GEX INTERACTING PROTEIN PROTEIN 4"/>
    <property type="match status" value="1"/>
</dbReference>
<dbReference type="EMBL" id="UYYG01000006">
    <property type="protein sequence ID" value="VDN50695.1"/>
    <property type="molecule type" value="Genomic_DNA"/>
</dbReference>
<keyword evidence="1" id="KW-0175">Coiled coil</keyword>
<reference evidence="6" key="1">
    <citation type="submission" date="2017-02" db="UniProtKB">
        <authorList>
            <consortium name="WormBaseParasite"/>
        </authorList>
    </citation>
    <scope>IDENTIFICATION</scope>
</reference>
<evidence type="ECO:0000313" key="6">
    <source>
        <dbReference type="WBParaSite" id="DME_0000562301-mRNA-1"/>
    </source>
</evidence>